<dbReference type="RefSeq" id="WP_115842110.1">
    <property type="nucleotide sequence ID" value="NZ_QTJR01000005.1"/>
</dbReference>
<feature type="transmembrane region" description="Helical" evidence="7">
    <location>
        <begin position="201"/>
        <end position="222"/>
    </location>
</feature>
<feature type="transmembrane region" description="Helical" evidence="7">
    <location>
        <begin position="66"/>
        <end position="88"/>
    </location>
</feature>
<dbReference type="AlphaFoldDB" id="A0A3D8VD73"/>
<evidence type="ECO:0000256" key="5">
    <source>
        <dbReference type="ARBA" id="ARBA00022989"/>
    </source>
</evidence>
<evidence type="ECO:0000256" key="1">
    <source>
        <dbReference type="ARBA" id="ARBA00004651"/>
    </source>
</evidence>
<keyword evidence="2" id="KW-0813">Transport</keyword>
<evidence type="ECO:0000256" key="4">
    <source>
        <dbReference type="ARBA" id="ARBA00022692"/>
    </source>
</evidence>
<feature type="transmembrane region" description="Helical" evidence="7">
    <location>
        <begin position="347"/>
        <end position="367"/>
    </location>
</feature>
<feature type="transmembrane region" description="Helical" evidence="7">
    <location>
        <begin position="41"/>
        <end position="60"/>
    </location>
</feature>
<evidence type="ECO:0000313" key="10">
    <source>
        <dbReference type="Proteomes" id="UP000256829"/>
    </source>
</evidence>
<feature type="transmembrane region" description="Helical" evidence="7">
    <location>
        <begin position="379"/>
        <end position="402"/>
    </location>
</feature>
<keyword evidence="6 7" id="KW-0472">Membrane</keyword>
<organism evidence="9 10">
    <name type="scientific">Lysobacter soli</name>
    <dbReference type="NCBI Taxonomy" id="453783"/>
    <lineage>
        <taxon>Bacteria</taxon>
        <taxon>Pseudomonadati</taxon>
        <taxon>Pseudomonadota</taxon>
        <taxon>Gammaproteobacteria</taxon>
        <taxon>Lysobacterales</taxon>
        <taxon>Lysobacteraceae</taxon>
        <taxon>Lysobacter</taxon>
    </lineage>
</organism>
<dbReference type="PANTHER" id="PTHR43045">
    <property type="entry name" value="SHIKIMATE TRANSPORTER"/>
    <property type="match status" value="1"/>
</dbReference>
<evidence type="ECO:0000256" key="7">
    <source>
        <dbReference type="SAM" id="Phobius"/>
    </source>
</evidence>
<dbReference type="InterPro" id="IPR011701">
    <property type="entry name" value="MFS"/>
</dbReference>
<dbReference type="EMBL" id="QTJR01000005">
    <property type="protein sequence ID" value="RDY67343.1"/>
    <property type="molecule type" value="Genomic_DNA"/>
</dbReference>
<dbReference type="Gene3D" id="1.20.1250.20">
    <property type="entry name" value="MFS general substrate transporter like domains"/>
    <property type="match status" value="2"/>
</dbReference>
<dbReference type="InterPro" id="IPR036259">
    <property type="entry name" value="MFS_trans_sf"/>
</dbReference>
<dbReference type="SUPFAM" id="SSF103473">
    <property type="entry name" value="MFS general substrate transporter"/>
    <property type="match status" value="1"/>
</dbReference>
<dbReference type="Pfam" id="PF07690">
    <property type="entry name" value="MFS_1"/>
    <property type="match status" value="1"/>
</dbReference>
<feature type="transmembrane region" description="Helical" evidence="7">
    <location>
        <begin position="253"/>
        <end position="280"/>
    </location>
</feature>
<reference evidence="9 10" key="1">
    <citation type="submission" date="2018-08" db="EMBL/GenBank/DDBJ databases">
        <title>Lysobacter soli KCTC 22011, whole genome shotgun sequence.</title>
        <authorList>
            <person name="Zhang X."/>
            <person name="Feng G."/>
            <person name="Zhu H."/>
        </authorList>
    </citation>
    <scope>NUCLEOTIDE SEQUENCE [LARGE SCALE GENOMIC DNA]</scope>
    <source>
        <strain evidence="9 10">KCTC 22011</strain>
    </source>
</reference>
<evidence type="ECO:0000256" key="6">
    <source>
        <dbReference type="ARBA" id="ARBA00023136"/>
    </source>
</evidence>
<accession>A0A3D8VD73</accession>
<dbReference type="GO" id="GO:0005886">
    <property type="term" value="C:plasma membrane"/>
    <property type="evidence" value="ECO:0007669"/>
    <property type="project" value="UniProtKB-SubCell"/>
</dbReference>
<proteinExistence type="predicted"/>
<keyword evidence="10" id="KW-1185">Reference proteome</keyword>
<feature type="transmembrane region" description="Helical" evidence="7">
    <location>
        <begin position="164"/>
        <end position="189"/>
    </location>
</feature>
<keyword evidence="5 7" id="KW-1133">Transmembrane helix</keyword>
<name>A0A3D8VD73_9GAMM</name>
<evidence type="ECO:0000313" key="9">
    <source>
        <dbReference type="EMBL" id="RDY67343.1"/>
    </source>
</evidence>
<dbReference type="GO" id="GO:0022857">
    <property type="term" value="F:transmembrane transporter activity"/>
    <property type="evidence" value="ECO:0007669"/>
    <property type="project" value="InterPro"/>
</dbReference>
<dbReference type="PROSITE" id="PS50850">
    <property type="entry name" value="MFS"/>
    <property type="match status" value="1"/>
</dbReference>
<feature type="transmembrane region" description="Helical" evidence="7">
    <location>
        <begin position="323"/>
        <end position="341"/>
    </location>
</feature>
<comment type="caution">
    <text evidence="9">The sequence shown here is derived from an EMBL/GenBank/DDBJ whole genome shotgun (WGS) entry which is preliminary data.</text>
</comment>
<dbReference type="PANTHER" id="PTHR43045:SF2">
    <property type="entry name" value="INNER MEMBRANE METABOLITE TRANSPORT PROTEIN YHJE"/>
    <property type="match status" value="1"/>
</dbReference>
<keyword evidence="4 7" id="KW-0812">Transmembrane</keyword>
<evidence type="ECO:0000256" key="2">
    <source>
        <dbReference type="ARBA" id="ARBA00022448"/>
    </source>
</evidence>
<dbReference type="InterPro" id="IPR020846">
    <property type="entry name" value="MFS_dom"/>
</dbReference>
<evidence type="ECO:0000259" key="8">
    <source>
        <dbReference type="PROSITE" id="PS50850"/>
    </source>
</evidence>
<gene>
    <name evidence="9" type="ORF">DX912_08645</name>
</gene>
<dbReference type="Proteomes" id="UP000256829">
    <property type="component" value="Unassembled WGS sequence"/>
</dbReference>
<sequence>MSTLTPTASTHDHGTKADTDVAPGEIAVGVVIGRASEYFDFFVFGIASALIFPAVFFPFLDRLNGALAAFALFSLAFITRPLGTILFMSIQERWGRGIKLTISLFMLGSATAGIAFLPGYTTLGVASIVMLALLRMLQGVALGGSWDGLPSLLAMNAPKGRRGWYSMLGQLAAPMGFIVAASVFAFLYASLSEADLLSWGWRYPFFVAFAINVVALFARLRIVVADEYQKKMSELELEPTPIRELFRAKGRHVVIGAFAALASYALFHIVTIFPLSWILLYSDKSIVTFLIVQIIGAFIACGGVVASGLIADRVGRARTLGGLALLIAMFSGFAPTLMGSGNVGQGAFVLIGFALLGLSYGQAAGAVTANFGRRYRYTGAALTSDLAWLIGAAFAPLVALGLCSQFGLAWLGAYLLSGAIGTLVALGINRAMNYKS</sequence>
<feature type="transmembrane region" description="Helical" evidence="7">
    <location>
        <begin position="286"/>
        <end position="311"/>
    </location>
</feature>
<feature type="transmembrane region" description="Helical" evidence="7">
    <location>
        <begin position="100"/>
        <end position="117"/>
    </location>
</feature>
<evidence type="ECO:0000256" key="3">
    <source>
        <dbReference type="ARBA" id="ARBA00022475"/>
    </source>
</evidence>
<feature type="transmembrane region" description="Helical" evidence="7">
    <location>
        <begin position="408"/>
        <end position="428"/>
    </location>
</feature>
<protein>
    <submittedName>
        <fullName evidence="9">MFS transporter</fullName>
    </submittedName>
</protein>
<comment type="subcellular location">
    <subcellularLocation>
        <location evidence="1">Cell membrane</location>
        <topology evidence="1">Multi-pass membrane protein</topology>
    </subcellularLocation>
</comment>
<keyword evidence="3" id="KW-1003">Cell membrane</keyword>
<feature type="domain" description="Major facilitator superfamily (MFS) profile" evidence="8">
    <location>
        <begin position="26"/>
        <end position="436"/>
    </location>
</feature>